<comment type="caution">
    <text evidence="2">The sequence shown here is derived from an EMBL/GenBank/DDBJ whole genome shotgun (WGS) entry which is preliminary data.</text>
</comment>
<gene>
    <name evidence="2" type="ORF">DES45_1236</name>
</gene>
<dbReference type="OrthoDB" id="5459937at2"/>
<feature type="domain" description="N-acetyltransferase" evidence="1">
    <location>
        <begin position="42"/>
        <end position="205"/>
    </location>
</feature>
<sequence>MRSREDAGEGCGIGRLLLRTVFPDWTTIPPFTENAQENRTSLVIRPSSESDLDAITAIYAHAVIHGTASFELDPPDRAEMARRRSALREGGCPYLAAEKNGMVLGCAYASAYRTRLAYRSTVEDSIYIAPQAQGQGIGRLLLAALIEECEARDFRLMVAVLGDEESKGSIGLHRSLGFEPVGILKGIGYKHGRWLSSVLMQRPLGCGMSEPPTRPVT</sequence>
<name>A0A370H334_9HYPH</name>
<dbReference type="AlphaFoldDB" id="A0A370H334"/>
<dbReference type="PANTHER" id="PTHR43072:SF8">
    <property type="entry name" value="ACYLTRANSFERASE FABY-RELATED"/>
    <property type="match status" value="1"/>
</dbReference>
<dbReference type="Pfam" id="PF00583">
    <property type="entry name" value="Acetyltransf_1"/>
    <property type="match status" value="1"/>
</dbReference>
<dbReference type="Proteomes" id="UP000254925">
    <property type="component" value="Unassembled WGS sequence"/>
</dbReference>
<keyword evidence="3" id="KW-1185">Reference proteome</keyword>
<evidence type="ECO:0000313" key="3">
    <source>
        <dbReference type="Proteomes" id="UP000254925"/>
    </source>
</evidence>
<evidence type="ECO:0000259" key="1">
    <source>
        <dbReference type="PROSITE" id="PS51186"/>
    </source>
</evidence>
<evidence type="ECO:0000313" key="2">
    <source>
        <dbReference type="EMBL" id="RDI50331.1"/>
    </source>
</evidence>
<dbReference type="GO" id="GO:0016747">
    <property type="term" value="F:acyltransferase activity, transferring groups other than amino-acyl groups"/>
    <property type="evidence" value="ECO:0007669"/>
    <property type="project" value="InterPro"/>
</dbReference>
<dbReference type="CDD" id="cd04301">
    <property type="entry name" value="NAT_SF"/>
    <property type="match status" value="1"/>
</dbReference>
<keyword evidence="2" id="KW-0808">Transferase</keyword>
<dbReference type="Gene3D" id="3.40.630.30">
    <property type="match status" value="1"/>
</dbReference>
<dbReference type="InterPro" id="IPR000182">
    <property type="entry name" value="GNAT_dom"/>
</dbReference>
<protein>
    <submittedName>
        <fullName evidence="2">Phosphinothricin acetyltransferase</fullName>
    </submittedName>
</protein>
<dbReference type="PROSITE" id="PS51186">
    <property type="entry name" value="GNAT"/>
    <property type="match status" value="1"/>
</dbReference>
<dbReference type="PANTHER" id="PTHR43072">
    <property type="entry name" value="N-ACETYLTRANSFERASE"/>
    <property type="match status" value="1"/>
</dbReference>
<dbReference type="InterPro" id="IPR016181">
    <property type="entry name" value="Acyl_CoA_acyltransferase"/>
</dbReference>
<accession>A0A370H334</accession>
<dbReference type="RefSeq" id="WP_114773500.1">
    <property type="nucleotide sequence ID" value="NZ_QQBB01000023.1"/>
</dbReference>
<dbReference type="SUPFAM" id="SSF55729">
    <property type="entry name" value="Acyl-CoA N-acyltransferases (Nat)"/>
    <property type="match status" value="1"/>
</dbReference>
<dbReference type="EMBL" id="QQBB01000023">
    <property type="protein sequence ID" value="RDI50331.1"/>
    <property type="molecule type" value="Genomic_DNA"/>
</dbReference>
<reference evidence="2 3" key="1">
    <citation type="submission" date="2018-07" db="EMBL/GenBank/DDBJ databases">
        <title>Genomic Encyclopedia of Type Strains, Phase IV (KMG-IV): sequencing the most valuable type-strain genomes for metagenomic binning, comparative biology and taxonomic classification.</title>
        <authorList>
            <person name="Goeker M."/>
        </authorList>
    </citation>
    <scope>NUCLEOTIDE SEQUENCE [LARGE SCALE GENOMIC DNA]</scope>
    <source>
        <strain evidence="2 3">DSM 14364</strain>
    </source>
</reference>
<proteinExistence type="predicted"/>
<organism evidence="2 3">
    <name type="scientific">Microvirga subterranea</name>
    <dbReference type="NCBI Taxonomy" id="186651"/>
    <lineage>
        <taxon>Bacteria</taxon>
        <taxon>Pseudomonadati</taxon>
        <taxon>Pseudomonadota</taxon>
        <taxon>Alphaproteobacteria</taxon>
        <taxon>Hyphomicrobiales</taxon>
        <taxon>Methylobacteriaceae</taxon>
        <taxon>Microvirga</taxon>
    </lineage>
</organism>